<feature type="region of interest" description="Disordered" evidence="4">
    <location>
        <begin position="580"/>
        <end position="601"/>
    </location>
</feature>
<dbReference type="InterPro" id="IPR003593">
    <property type="entry name" value="AAA+_ATPase"/>
</dbReference>
<feature type="compositionally biased region" description="Polar residues" evidence="4">
    <location>
        <begin position="580"/>
        <end position="593"/>
    </location>
</feature>
<dbReference type="SMART" id="SM00382">
    <property type="entry name" value="AAA"/>
    <property type="match status" value="2"/>
</dbReference>
<dbReference type="FunFam" id="3.40.50.300:FF:000011">
    <property type="entry name" value="Putative ABC transporter ATP-binding component"/>
    <property type="match status" value="1"/>
</dbReference>
<dbReference type="GO" id="GO:0016887">
    <property type="term" value="F:ATP hydrolysis activity"/>
    <property type="evidence" value="ECO:0007669"/>
    <property type="project" value="InterPro"/>
</dbReference>
<gene>
    <name evidence="6" type="ORF">H9751_05755</name>
</gene>
<dbReference type="Proteomes" id="UP000823858">
    <property type="component" value="Unassembled WGS sequence"/>
</dbReference>
<evidence type="ECO:0000313" key="6">
    <source>
        <dbReference type="EMBL" id="HJC85035.1"/>
    </source>
</evidence>
<dbReference type="CDD" id="cd03221">
    <property type="entry name" value="ABCF_EF-3"/>
    <property type="match status" value="1"/>
</dbReference>
<accession>A0A9D2TQ62</accession>
<dbReference type="InterPro" id="IPR027417">
    <property type="entry name" value="P-loop_NTPase"/>
</dbReference>
<organism evidence="6 7">
    <name type="scientific">Candidatus Corynebacterium faecigallinarum</name>
    <dbReference type="NCBI Taxonomy" id="2838528"/>
    <lineage>
        <taxon>Bacteria</taxon>
        <taxon>Bacillati</taxon>
        <taxon>Actinomycetota</taxon>
        <taxon>Actinomycetes</taxon>
        <taxon>Mycobacteriales</taxon>
        <taxon>Corynebacteriaceae</taxon>
        <taxon>Corynebacterium</taxon>
    </lineage>
</organism>
<dbReference type="Gene3D" id="3.40.50.300">
    <property type="entry name" value="P-loop containing nucleotide triphosphate hydrolases"/>
    <property type="match status" value="2"/>
</dbReference>
<evidence type="ECO:0000256" key="1">
    <source>
        <dbReference type="ARBA" id="ARBA00022737"/>
    </source>
</evidence>
<proteinExistence type="predicted"/>
<reference evidence="6" key="1">
    <citation type="journal article" date="2021" name="PeerJ">
        <title>Extensive microbial diversity within the chicken gut microbiome revealed by metagenomics and culture.</title>
        <authorList>
            <person name="Gilroy R."/>
            <person name="Ravi A."/>
            <person name="Getino M."/>
            <person name="Pursley I."/>
            <person name="Horton D.L."/>
            <person name="Alikhan N.F."/>
            <person name="Baker D."/>
            <person name="Gharbi K."/>
            <person name="Hall N."/>
            <person name="Watson M."/>
            <person name="Adriaenssens E.M."/>
            <person name="Foster-Nyarko E."/>
            <person name="Jarju S."/>
            <person name="Secka A."/>
            <person name="Antonio M."/>
            <person name="Oren A."/>
            <person name="Chaudhuri R.R."/>
            <person name="La Ragione R."/>
            <person name="Hildebrand F."/>
            <person name="Pallen M.J."/>
        </authorList>
    </citation>
    <scope>NUCLEOTIDE SEQUENCE</scope>
    <source>
        <strain evidence="6">ChiHjej13B12-4958</strain>
    </source>
</reference>
<dbReference type="InterPro" id="IPR050611">
    <property type="entry name" value="ABCF"/>
</dbReference>
<keyword evidence="3 6" id="KW-0067">ATP-binding</keyword>
<evidence type="ECO:0000256" key="2">
    <source>
        <dbReference type="ARBA" id="ARBA00022741"/>
    </source>
</evidence>
<keyword evidence="1" id="KW-0677">Repeat</keyword>
<dbReference type="EMBL" id="DWVP01000014">
    <property type="protein sequence ID" value="HJC85035.1"/>
    <property type="molecule type" value="Genomic_DNA"/>
</dbReference>
<evidence type="ECO:0000256" key="4">
    <source>
        <dbReference type="SAM" id="MobiDB-lite"/>
    </source>
</evidence>
<dbReference type="InterPro" id="IPR017871">
    <property type="entry name" value="ABC_transporter-like_CS"/>
</dbReference>
<dbReference type="InterPro" id="IPR003439">
    <property type="entry name" value="ABC_transporter-like_ATP-bd"/>
</dbReference>
<comment type="caution">
    <text evidence="6">The sequence shown here is derived from an EMBL/GenBank/DDBJ whole genome shotgun (WGS) entry which is preliminary data.</text>
</comment>
<name>A0A9D2TQ62_9CORY</name>
<dbReference type="SUPFAM" id="SSF52540">
    <property type="entry name" value="P-loop containing nucleoside triphosphate hydrolases"/>
    <property type="match status" value="2"/>
</dbReference>
<evidence type="ECO:0000256" key="3">
    <source>
        <dbReference type="ARBA" id="ARBA00022840"/>
    </source>
</evidence>
<dbReference type="AlphaFoldDB" id="A0A9D2TQ62"/>
<dbReference type="PROSITE" id="PS00211">
    <property type="entry name" value="ABC_TRANSPORTER_1"/>
    <property type="match status" value="1"/>
</dbReference>
<feature type="domain" description="ABC transporter" evidence="5">
    <location>
        <begin position="18"/>
        <end position="281"/>
    </location>
</feature>
<feature type="domain" description="ABC transporter" evidence="5">
    <location>
        <begin position="396"/>
        <end position="599"/>
    </location>
</feature>
<reference evidence="6" key="2">
    <citation type="submission" date="2021-04" db="EMBL/GenBank/DDBJ databases">
        <authorList>
            <person name="Gilroy R."/>
        </authorList>
    </citation>
    <scope>NUCLEOTIDE SEQUENCE</scope>
    <source>
        <strain evidence="6">ChiHjej13B12-4958</strain>
    </source>
</reference>
<feature type="region of interest" description="Disordered" evidence="4">
    <location>
        <begin position="298"/>
        <end position="336"/>
    </location>
</feature>
<dbReference type="PANTHER" id="PTHR19211:SF14">
    <property type="entry name" value="ATP-BINDING CASSETTE SUB-FAMILY F MEMBER 1"/>
    <property type="match status" value="1"/>
</dbReference>
<sequence length="601" mass="64291">MTRSQTTSLPLSTSHLTCGVSDATVRYADTTVLDEVSLTVHPGDQLALVGDNGCGKSTLLGVLAGTVEPTSGERSADPGGSIAVAEQNPQFSADATVDHALDQLLAEVRALQEAIDETAAALAAGTAGTAGTAEQDVLLERLADLNDRLEAHGGPGGYGVDHRLDAALDQLGLGDLDRSRPVDQLSGGERSRLALAATLCGGADLLLLDEPTNDLDEAGMRWLETRLDAHRGALVLVTHDRDLLDRFARDIVELRDGQLHRYGHGYQGYLRAREAEREAVRLAHRRWREDVRRQEELVTSNARRSAAIPRKVDKPGFGHGAFRARNSDHGATSRVRQAKARLEFLRSHPAPPPPEPLVFTAGFVAEETASISVPDPVSGTASDGERPPLVTLQPGLLTDPSADTAQLSLMSGDTPLAIGPGERWLVTGANGAGKSTLLSVLAGELGRPDHRSALDGLQVSRLRQHLGSPSQESVVAAFAARTGAYQQDAYDTLGWLGLFRPEDLERPLAELSVGQHRRLELAVAVSTPCELLLLDEPTNHFSPDLVEQLEQAVADFSGTVVTVTHDRRWIAKVQSTARHNGQHHSITVDSGTVSLPDVARR</sequence>
<protein>
    <submittedName>
        <fullName evidence="6">ATP-binding cassette domain-containing protein</fullName>
    </submittedName>
</protein>
<dbReference type="Pfam" id="PF00005">
    <property type="entry name" value="ABC_tran"/>
    <property type="match status" value="2"/>
</dbReference>
<dbReference type="PROSITE" id="PS50893">
    <property type="entry name" value="ABC_TRANSPORTER_2"/>
    <property type="match status" value="2"/>
</dbReference>
<evidence type="ECO:0000313" key="7">
    <source>
        <dbReference type="Proteomes" id="UP000823858"/>
    </source>
</evidence>
<keyword evidence="2" id="KW-0547">Nucleotide-binding</keyword>
<dbReference type="GO" id="GO:0005524">
    <property type="term" value="F:ATP binding"/>
    <property type="evidence" value="ECO:0007669"/>
    <property type="project" value="UniProtKB-KW"/>
</dbReference>
<evidence type="ECO:0000259" key="5">
    <source>
        <dbReference type="PROSITE" id="PS50893"/>
    </source>
</evidence>
<dbReference type="PANTHER" id="PTHR19211">
    <property type="entry name" value="ATP-BINDING TRANSPORT PROTEIN-RELATED"/>
    <property type="match status" value="1"/>
</dbReference>